<dbReference type="Proteomes" id="UP000821656">
    <property type="component" value="Unassembled WGS sequence"/>
</dbReference>
<dbReference type="InterPro" id="IPR035906">
    <property type="entry name" value="MetI-like_sf"/>
</dbReference>
<evidence type="ECO:0000256" key="3">
    <source>
        <dbReference type="ARBA" id="ARBA00022475"/>
    </source>
</evidence>
<dbReference type="PROSITE" id="PS50928">
    <property type="entry name" value="ABC_TM1"/>
    <property type="match status" value="1"/>
</dbReference>
<evidence type="ECO:0000259" key="8">
    <source>
        <dbReference type="PROSITE" id="PS50928"/>
    </source>
</evidence>
<dbReference type="GO" id="GO:0055085">
    <property type="term" value="P:transmembrane transport"/>
    <property type="evidence" value="ECO:0007669"/>
    <property type="project" value="InterPro"/>
</dbReference>
<dbReference type="GO" id="GO:0005886">
    <property type="term" value="C:plasma membrane"/>
    <property type="evidence" value="ECO:0007669"/>
    <property type="project" value="UniProtKB-SubCell"/>
</dbReference>
<proteinExistence type="inferred from homology"/>
<dbReference type="PANTHER" id="PTHR30151">
    <property type="entry name" value="ALKANE SULFONATE ABC TRANSPORTER-RELATED, MEMBRANE SUBUNIT"/>
    <property type="match status" value="1"/>
</dbReference>
<evidence type="ECO:0000256" key="6">
    <source>
        <dbReference type="ARBA" id="ARBA00023136"/>
    </source>
</evidence>
<feature type="transmembrane region" description="Helical" evidence="7">
    <location>
        <begin position="83"/>
        <end position="102"/>
    </location>
</feature>
<protein>
    <submittedName>
        <fullName evidence="9">Taurine transport system permease protein</fullName>
    </submittedName>
</protein>
<dbReference type="Pfam" id="PF00528">
    <property type="entry name" value="BPD_transp_1"/>
    <property type="match status" value="1"/>
</dbReference>
<evidence type="ECO:0000256" key="7">
    <source>
        <dbReference type="RuleBase" id="RU363032"/>
    </source>
</evidence>
<dbReference type="Gene3D" id="1.10.3720.10">
    <property type="entry name" value="MetI-like"/>
    <property type="match status" value="1"/>
</dbReference>
<dbReference type="InterPro" id="IPR000515">
    <property type="entry name" value="MetI-like"/>
</dbReference>
<keyword evidence="4 7" id="KW-0812">Transmembrane</keyword>
<organism evidence="9 10">
    <name type="scientific">Clostridium beijerinckii</name>
    <name type="common">Clostridium MP</name>
    <dbReference type="NCBI Taxonomy" id="1520"/>
    <lineage>
        <taxon>Bacteria</taxon>
        <taxon>Bacillati</taxon>
        <taxon>Bacillota</taxon>
        <taxon>Clostridia</taxon>
        <taxon>Eubacteriales</taxon>
        <taxon>Clostridiaceae</taxon>
        <taxon>Clostridium</taxon>
    </lineage>
</organism>
<dbReference type="GO" id="GO:0010438">
    <property type="term" value="P:cellular response to sulfur starvation"/>
    <property type="evidence" value="ECO:0007669"/>
    <property type="project" value="TreeGrafter"/>
</dbReference>
<reference evidence="9" key="1">
    <citation type="submission" date="2020-05" db="EMBL/GenBank/DDBJ databases">
        <title>Genomic insights into acetone-butanol-ethanol (ABE) fermentation by sequencing solventogenic clostridia strains.</title>
        <authorList>
            <person name="Brown S."/>
        </authorList>
    </citation>
    <scope>NUCLEOTIDE SEQUENCE</scope>
    <source>
        <strain evidence="9">DJ126</strain>
    </source>
</reference>
<keyword evidence="6 7" id="KW-0472">Membrane</keyword>
<keyword evidence="5 7" id="KW-1133">Transmembrane helix</keyword>
<evidence type="ECO:0000256" key="4">
    <source>
        <dbReference type="ARBA" id="ARBA00022692"/>
    </source>
</evidence>
<feature type="transmembrane region" description="Helical" evidence="7">
    <location>
        <begin position="143"/>
        <end position="162"/>
    </location>
</feature>
<gene>
    <name evidence="9" type="ORF">DFH45_003860</name>
</gene>
<evidence type="ECO:0000256" key="2">
    <source>
        <dbReference type="ARBA" id="ARBA00022448"/>
    </source>
</evidence>
<comment type="subcellular location">
    <subcellularLocation>
        <location evidence="1 7">Cell membrane</location>
        <topology evidence="1 7">Multi-pass membrane protein</topology>
    </subcellularLocation>
</comment>
<dbReference type="AlphaFoldDB" id="A0A9Q5CSA3"/>
<dbReference type="CDD" id="cd06261">
    <property type="entry name" value="TM_PBP2"/>
    <property type="match status" value="1"/>
</dbReference>
<comment type="caution">
    <text evidence="9">The sequence shown here is derived from an EMBL/GenBank/DDBJ whole genome shotgun (WGS) entry which is preliminary data.</text>
</comment>
<dbReference type="PANTHER" id="PTHR30151:SF25">
    <property type="entry name" value="TAURINE TRANSPORT SYSTEM PERMEASE PROTEIN TAUC"/>
    <property type="match status" value="1"/>
</dbReference>
<dbReference type="SUPFAM" id="SSF161098">
    <property type="entry name" value="MetI-like"/>
    <property type="match status" value="1"/>
</dbReference>
<evidence type="ECO:0000256" key="5">
    <source>
        <dbReference type="ARBA" id="ARBA00022989"/>
    </source>
</evidence>
<feature type="transmembrane region" description="Helical" evidence="7">
    <location>
        <begin position="237"/>
        <end position="260"/>
    </location>
</feature>
<sequence length="269" mass="29762">MNNQDTAARIVKRKRGEIFYIGISFTSVIIFFIVWEIATSKGLINQVFLPSPQKVWQAFVELVKQGYKGESLVSHIAVSMERLFIAIFFAIIIGVPLGLIAGSSRTVRAILDPFIEFYRPLPPLAYYTLIVLWFGIGDESKIILLFLNAFAPLLIGVIFSVQKVPLDRINGAKSLGASGINLFISVIFRSCLPDILTSLRTAIGVAYATLVAAEMVAAVSGIGWMVLDASKYLRNDIVYVGVIIMGIIAIILDTFVRFLIRKASPWLEK</sequence>
<comment type="similarity">
    <text evidence="7">Belongs to the binding-protein-dependent transport system permease family.</text>
</comment>
<feature type="transmembrane region" description="Helical" evidence="7">
    <location>
        <begin position="204"/>
        <end position="225"/>
    </location>
</feature>
<evidence type="ECO:0000256" key="1">
    <source>
        <dbReference type="ARBA" id="ARBA00004651"/>
    </source>
</evidence>
<keyword evidence="3" id="KW-1003">Cell membrane</keyword>
<keyword evidence="2 7" id="KW-0813">Transport</keyword>
<feature type="transmembrane region" description="Helical" evidence="7">
    <location>
        <begin position="117"/>
        <end position="136"/>
    </location>
</feature>
<accession>A0A9Q5CSA3</accession>
<feature type="domain" description="ABC transmembrane type-1" evidence="8">
    <location>
        <begin position="76"/>
        <end position="256"/>
    </location>
</feature>
<dbReference type="EMBL" id="JABSXK010000001">
    <property type="protein sequence ID" value="NRV10897.1"/>
    <property type="molecule type" value="Genomic_DNA"/>
</dbReference>
<name>A0A9Q5CSA3_CLOBE</name>
<evidence type="ECO:0000313" key="10">
    <source>
        <dbReference type="Proteomes" id="UP000821656"/>
    </source>
</evidence>
<evidence type="ECO:0000313" key="9">
    <source>
        <dbReference type="EMBL" id="NRV10897.1"/>
    </source>
</evidence>
<dbReference type="RefSeq" id="WP_017211013.1">
    <property type="nucleotide sequence ID" value="NZ_CP016090.1"/>
</dbReference>
<feature type="transmembrane region" description="Helical" evidence="7">
    <location>
        <begin position="18"/>
        <end position="38"/>
    </location>
</feature>